<dbReference type="Gene3D" id="2.30.110.10">
    <property type="entry name" value="Electron Transport, Fmn-binding Protein, Chain A"/>
    <property type="match status" value="1"/>
</dbReference>
<evidence type="ECO:0000313" key="3">
    <source>
        <dbReference type="EMBL" id="MPV85475.1"/>
    </source>
</evidence>
<dbReference type="SUPFAM" id="SSF50475">
    <property type="entry name" value="FMN-binding split barrel"/>
    <property type="match status" value="1"/>
</dbReference>
<comment type="caution">
    <text evidence="3">The sequence shown here is derived from an EMBL/GenBank/DDBJ whole genome shotgun (WGS) entry which is preliminary data.</text>
</comment>
<dbReference type="PANTHER" id="PTHR30466:SF1">
    <property type="entry name" value="FMN REDUCTASE (NADH) RUTF"/>
    <property type="match status" value="1"/>
</dbReference>
<dbReference type="InterPro" id="IPR012349">
    <property type="entry name" value="Split_barrel_FMN-bd"/>
</dbReference>
<dbReference type="Proteomes" id="UP000471298">
    <property type="component" value="Unassembled WGS sequence"/>
</dbReference>
<evidence type="ECO:0000259" key="2">
    <source>
        <dbReference type="SMART" id="SM00903"/>
    </source>
</evidence>
<dbReference type="SMART" id="SM00903">
    <property type="entry name" value="Flavin_Reduct"/>
    <property type="match status" value="1"/>
</dbReference>
<dbReference type="AlphaFoldDB" id="A0A6N7EV40"/>
<name>A0A6N7EV40_9GAMM</name>
<dbReference type="InterPro" id="IPR050268">
    <property type="entry name" value="NADH-dep_flavin_reductase"/>
</dbReference>
<proteinExistence type="predicted"/>
<dbReference type="GO" id="GO:0042602">
    <property type="term" value="F:riboflavin reductase (NADPH) activity"/>
    <property type="evidence" value="ECO:0007669"/>
    <property type="project" value="TreeGrafter"/>
</dbReference>
<protein>
    <recommendedName>
        <fullName evidence="2">Flavin reductase like domain-containing protein</fullName>
    </recommendedName>
</protein>
<dbReference type="InterPro" id="IPR002563">
    <property type="entry name" value="Flavin_Rdtase-like_dom"/>
</dbReference>
<organism evidence="3 4">
    <name type="scientific">Ostreibacterium oceani</name>
    <dbReference type="NCBI Taxonomy" id="2654998"/>
    <lineage>
        <taxon>Bacteria</taxon>
        <taxon>Pseudomonadati</taxon>
        <taxon>Pseudomonadota</taxon>
        <taxon>Gammaproteobacteria</taxon>
        <taxon>Cardiobacteriales</taxon>
        <taxon>Ostreibacteriaceae</taxon>
        <taxon>Ostreibacterium</taxon>
    </lineage>
</organism>
<dbReference type="GO" id="GO:0010181">
    <property type="term" value="F:FMN binding"/>
    <property type="evidence" value="ECO:0007669"/>
    <property type="project" value="InterPro"/>
</dbReference>
<keyword evidence="4" id="KW-1185">Reference proteome</keyword>
<gene>
    <name evidence="3" type="ORF">GCU85_01835</name>
</gene>
<dbReference type="EMBL" id="WHNW01000002">
    <property type="protein sequence ID" value="MPV85475.1"/>
    <property type="molecule type" value="Genomic_DNA"/>
</dbReference>
<dbReference type="RefSeq" id="WP_152808768.1">
    <property type="nucleotide sequence ID" value="NZ_WHNW01000002.1"/>
</dbReference>
<feature type="domain" description="Flavin reductase like" evidence="2">
    <location>
        <begin position="10"/>
        <end position="152"/>
    </location>
</feature>
<evidence type="ECO:0000313" key="4">
    <source>
        <dbReference type="Proteomes" id="UP000471298"/>
    </source>
</evidence>
<evidence type="ECO:0000256" key="1">
    <source>
        <dbReference type="ARBA" id="ARBA00023002"/>
    </source>
</evidence>
<accession>A0A6N7EV40</accession>
<dbReference type="Pfam" id="PF01613">
    <property type="entry name" value="Flavin_Reduct"/>
    <property type="match status" value="1"/>
</dbReference>
<dbReference type="InParanoid" id="A0A6N7EV40"/>
<dbReference type="PANTHER" id="PTHR30466">
    <property type="entry name" value="FLAVIN REDUCTASE"/>
    <property type="match status" value="1"/>
</dbReference>
<keyword evidence="1" id="KW-0560">Oxidoreductase</keyword>
<sequence>MTTEIFKQALGRFATGVCVVNFLDGDVAEGVTISAFSSLSLAPQKVLFCLGNQGKSQQRFQQVDRFSISILTAEQTVLAYQFAGESRDGIESQLMTVDGLPAVRDALAVLVCAKGASYPEGDHDIVIGDVQQIVLGDSQKAPLLYYRSTMSEGPIYET</sequence>
<reference evidence="3 4" key="1">
    <citation type="submission" date="2019-10" db="EMBL/GenBank/DDBJ databases">
        <title>Cardiobacteriales fam. a chemoheterotrophic member of the order Cardiobacteriales, and proposal of Cardiobacteriales fam. nov.</title>
        <authorList>
            <person name="Wang C."/>
        </authorList>
    </citation>
    <scope>NUCLEOTIDE SEQUENCE [LARGE SCALE GENOMIC DNA]</scope>
    <source>
        <strain evidence="3 4">ML27</strain>
    </source>
</reference>